<gene>
    <name evidence="3" type="ORF">F9B85_02335</name>
</gene>
<keyword evidence="4" id="KW-1185">Reference proteome</keyword>
<dbReference type="RefSeq" id="WP_151618069.1">
    <property type="nucleotide sequence ID" value="NZ_WBXO01000001.1"/>
</dbReference>
<dbReference type="InterPro" id="IPR028098">
    <property type="entry name" value="Glyco_trans_4-like_N"/>
</dbReference>
<dbReference type="Pfam" id="PF13439">
    <property type="entry name" value="Glyco_transf_4"/>
    <property type="match status" value="1"/>
</dbReference>
<dbReference type="Gene3D" id="3.40.50.2000">
    <property type="entry name" value="Glycogen Phosphorylase B"/>
    <property type="match status" value="2"/>
</dbReference>
<dbReference type="PANTHER" id="PTHR45947">
    <property type="entry name" value="SULFOQUINOVOSYL TRANSFERASE SQD2"/>
    <property type="match status" value="1"/>
</dbReference>
<organism evidence="3 4">
    <name type="scientific">Heliorestis acidaminivorans</name>
    <dbReference type="NCBI Taxonomy" id="553427"/>
    <lineage>
        <taxon>Bacteria</taxon>
        <taxon>Bacillati</taxon>
        <taxon>Bacillota</taxon>
        <taxon>Clostridia</taxon>
        <taxon>Eubacteriales</taxon>
        <taxon>Heliobacteriaceae</taxon>
        <taxon>Heliorestis</taxon>
    </lineage>
</organism>
<dbReference type="Pfam" id="PF00534">
    <property type="entry name" value="Glycos_transf_1"/>
    <property type="match status" value="1"/>
</dbReference>
<dbReference type="AlphaFoldDB" id="A0A6I0F4U2"/>
<comment type="caution">
    <text evidence="3">The sequence shown here is derived from an EMBL/GenBank/DDBJ whole genome shotgun (WGS) entry which is preliminary data.</text>
</comment>
<dbReference type="CDD" id="cd03801">
    <property type="entry name" value="GT4_PimA-like"/>
    <property type="match status" value="1"/>
</dbReference>
<dbReference type="InterPro" id="IPR050194">
    <property type="entry name" value="Glycosyltransferase_grp1"/>
</dbReference>
<evidence type="ECO:0000259" key="1">
    <source>
        <dbReference type="Pfam" id="PF00534"/>
    </source>
</evidence>
<evidence type="ECO:0000313" key="3">
    <source>
        <dbReference type="EMBL" id="KAB2954533.1"/>
    </source>
</evidence>
<keyword evidence="3" id="KW-0808">Transferase</keyword>
<evidence type="ECO:0000313" key="4">
    <source>
        <dbReference type="Proteomes" id="UP000468766"/>
    </source>
</evidence>
<dbReference type="GO" id="GO:0016757">
    <property type="term" value="F:glycosyltransferase activity"/>
    <property type="evidence" value="ECO:0007669"/>
    <property type="project" value="InterPro"/>
</dbReference>
<dbReference type="EMBL" id="WBXO01000001">
    <property type="protein sequence ID" value="KAB2954533.1"/>
    <property type="molecule type" value="Genomic_DNA"/>
</dbReference>
<protein>
    <submittedName>
        <fullName evidence="3">Glycosyltransferase family 4 protein</fullName>
    </submittedName>
</protein>
<dbReference type="PANTHER" id="PTHR45947:SF3">
    <property type="entry name" value="SULFOQUINOVOSYL TRANSFERASE SQD2"/>
    <property type="match status" value="1"/>
</dbReference>
<dbReference type="Proteomes" id="UP000468766">
    <property type="component" value="Unassembled WGS sequence"/>
</dbReference>
<evidence type="ECO:0000259" key="2">
    <source>
        <dbReference type="Pfam" id="PF13439"/>
    </source>
</evidence>
<reference evidence="3 4" key="1">
    <citation type="submission" date="2019-10" db="EMBL/GenBank/DDBJ databases">
        <title>Whole-genome sequence of the extremophile Heliorestis acidaminivorans DSM 24790.</title>
        <authorList>
            <person name="Kyndt J.A."/>
            <person name="Meyer T.E."/>
        </authorList>
    </citation>
    <scope>NUCLEOTIDE SEQUENCE [LARGE SCALE GENOMIC DNA]</scope>
    <source>
        <strain evidence="3 4">DSM 24790</strain>
    </source>
</reference>
<name>A0A6I0F4U2_9FIRM</name>
<dbReference type="InterPro" id="IPR001296">
    <property type="entry name" value="Glyco_trans_1"/>
</dbReference>
<proteinExistence type="predicted"/>
<sequence>MHQGAVWMLTWEYPPRVMGGLGRHVADLSEALVAQGIPVHVFTCHVPGSPDKEVVNGVIVHRLHVHGRSLQEDFLGWVWQFNFALLDAILDEVGIEMPAVIHAHDWLVAMAARESQRLLHIPLVTTIHATEHGRQRGIHNDLQSYIHGVELELVSITDKLIACSEYMTREISSLFGISPAEIAIIPNGVDSKKVLSSLGDSLSIQSFVADDDEMIFYIGRLFSEKGVQVLLQAFPTILARRPKARLVIAGKGPMEKELCQWVQSSNLEQRVTFTGFIEDEQRNALLKRADVAVFPSLYEPFGIVALEAMAASVPVVASDTGGLGEIIRNGENGLKVAPNNDGQLAEAIVQVLENPQLAQRMVLKSQEELRSIYDWNKIAIDTMDVYGKAIEEAEEVRKGLLAKAQRVG</sequence>
<dbReference type="SUPFAM" id="SSF53756">
    <property type="entry name" value="UDP-Glycosyltransferase/glycogen phosphorylase"/>
    <property type="match status" value="1"/>
</dbReference>
<dbReference type="OrthoDB" id="9795068at2"/>
<accession>A0A6I0F4U2</accession>
<feature type="domain" description="Glycosyl transferase family 1" evidence="1">
    <location>
        <begin position="207"/>
        <end position="362"/>
    </location>
</feature>
<feature type="domain" description="Glycosyltransferase subfamily 4-like N-terminal" evidence="2">
    <location>
        <begin position="18"/>
        <end position="191"/>
    </location>
</feature>